<dbReference type="PANTHER" id="PTHR43302">
    <property type="entry name" value="TRANSPORTER ARSB-RELATED"/>
    <property type="match status" value="1"/>
</dbReference>
<evidence type="ECO:0000256" key="2">
    <source>
        <dbReference type="ARBA" id="ARBA00009843"/>
    </source>
</evidence>
<evidence type="ECO:0000256" key="7">
    <source>
        <dbReference type="ARBA" id="ARBA00023136"/>
    </source>
</evidence>
<feature type="transmembrane region" description="Helical" evidence="8">
    <location>
        <begin position="182"/>
        <end position="200"/>
    </location>
</feature>
<dbReference type="EMBL" id="MNAO01000302">
    <property type="protein sequence ID" value="OHV15282.1"/>
    <property type="molecule type" value="Genomic_DNA"/>
</dbReference>
<dbReference type="PANTHER" id="PTHR43302:SF5">
    <property type="entry name" value="TRANSPORTER ARSB-RELATED"/>
    <property type="match status" value="1"/>
</dbReference>
<dbReference type="InterPro" id="IPR000802">
    <property type="entry name" value="Arsenical_pump_ArsB"/>
</dbReference>
<dbReference type="AlphaFoldDB" id="A0A1S1P3Y3"/>
<keyword evidence="6 8" id="KW-1133">Transmembrane helix</keyword>
<feature type="domain" description="Citrate transporter-like" evidence="9">
    <location>
        <begin position="30"/>
        <end position="354"/>
    </location>
</feature>
<evidence type="ECO:0000313" key="12">
    <source>
        <dbReference type="Proteomes" id="UP000180215"/>
    </source>
</evidence>
<name>A0A1S1P3Y3_METEX</name>
<evidence type="ECO:0000256" key="8">
    <source>
        <dbReference type="SAM" id="Phobius"/>
    </source>
</evidence>
<dbReference type="InterPro" id="IPR004680">
    <property type="entry name" value="Cit_transptr-like_dom"/>
</dbReference>
<feature type="transmembrane region" description="Helical" evidence="8">
    <location>
        <begin position="250"/>
        <end position="268"/>
    </location>
</feature>
<keyword evidence="3" id="KW-0813">Transport</keyword>
<reference evidence="11" key="3">
    <citation type="submission" date="2017-10" db="EMBL/GenBank/DDBJ databases">
        <authorList>
            <person name="Banno H."/>
            <person name="Chua N.-H."/>
        </authorList>
    </citation>
    <scope>NUCLEOTIDE SEQUENCE [LARGE SCALE GENOMIC DNA]</scope>
    <source>
        <strain evidence="11">TK 0001</strain>
    </source>
</reference>
<feature type="transmembrane region" description="Helical" evidence="8">
    <location>
        <begin position="102"/>
        <end position="131"/>
    </location>
</feature>
<dbReference type="CDD" id="cd01118">
    <property type="entry name" value="ArsB_permease"/>
    <property type="match status" value="1"/>
</dbReference>
<evidence type="ECO:0000313" key="10">
    <source>
        <dbReference type="EMBL" id="OHV15282.1"/>
    </source>
</evidence>
<dbReference type="Proteomes" id="UP000180215">
    <property type="component" value="Unassembled WGS sequence"/>
</dbReference>
<evidence type="ECO:0000256" key="5">
    <source>
        <dbReference type="ARBA" id="ARBA00022692"/>
    </source>
</evidence>
<feature type="transmembrane region" description="Helical" evidence="8">
    <location>
        <begin position="280"/>
        <end position="298"/>
    </location>
</feature>
<evidence type="ECO:0000256" key="1">
    <source>
        <dbReference type="ARBA" id="ARBA00004651"/>
    </source>
</evidence>
<dbReference type="Proteomes" id="UP000233769">
    <property type="component" value="Chromosome tk0001"/>
</dbReference>
<evidence type="ECO:0000313" key="11">
    <source>
        <dbReference type="EMBL" id="SOR28118.1"/>
    </source>
</evidence>
<dbReference type="PRINTS" id="PR00758">
    <property type="entry name" value="ARSENICPUMP"/>
</dbReference>
<keyword evidence="5 8" id="KW-0812">Transmembrane</keyword>
<evidence type="ECO:0000313" key="13">
    <source>
        <dbReference type="Proteomes" id="UP000233769"/>
    </source>
</evidence>
<dbReference type="GO" id="GO:0015105">
    <property type="term" value="F:arsenite transmembrane transporter activity"/>
    <property type="evidence" value="ECO:0007669"/>
    <property type="project" value="InterPro"/>
</dbReference>
<organism evidence="10 12">
    <name type="scientific">Methylorubrum extorquens</name>
    <name type="common">Methylobacterium dichloromethanicum</name>
    <name type="synonym">Methylobacterium extorquens</name>
    <dbReference type="NCBI Taxonomy" id="408"/>
    <lineage>
        <taxon>Bacteria</taxon>
        <taxon>Pseudomonadati</taxon>
        <taxon>Pseudomonadota</taxon>
        <taxon>Alphaproteobacteria</taxon>
        <taxon>Hyphomicrobiales</taxon>
        <taxon>Methylobacteriaceae</taxon>
        <taxon>Methylorubrum</taxon>
    </lineage>
</organism>
<feature type="transmembrane region" description="Helical" evidence="8">
    <location>
        <begin position="33"/>
        <end position="52"/>
    </location>
</feature>
<dbReference type="GO" id="GO:0005886">
    <property type="term" value="C:plasma membrane"/>
    <property type="evidence" value="ECO:0007669"/>
    <property type="project" value="UniProtKB-SubCell"/>
</dbReference>
<evidence type="ECO:0000256" key="3">
    <source>
        <dbReference type="ARBA" id="ARBA00022448"/>
    </source>
</evidence>
<feature type="transmembrane region" description="Helical" evidence="8">
    <location>
        <begin position="143"/>
        <end position="162"/>
    </location>
</feature>
<feature type="transmembrane region" description="Helical" evidence="8">
    <location>
        <begin position="400"/>
        <end position="421"/>
    </location>
</feature>
<dbReference type="Pfam" id="PF03600">
    <property type="entry name" value="CitMHS"/>
    <property type="match status" value="1"/>
</dbReference>
<comment type="similarity">
    <text evidence="2">Belongs to the CitM (TC 2.A.11) transporter family.</text>
</comment>
<gene>
    <name evidence="11" type="primary">arsB</name>
    <name evidence="10" type="ORF">BK022_20135</name>
    <name evidence="11" type="ORF">TK0001_1516</name>
</gene>
<protein>
    <submittedName>
        <fullName evidence="10">Arsenic transporter</fullName>
    </submittedName>
    <submittedName>
        <fullName evidence="11">Arsenite/antimonite transporter</fullName>
    </submittedName>
</protein>
<evidence type="ECO:0000259" key="9">
    <source>
        <dbReference type="Pfam" id="PF03600"/>
    </source>
</evidence>
<keyword evidence="4" id="KW-1003">Cell membrane</keyword>
<reference evidence="10 12" key="1">
    <citation type="submission" date="2016-10" db="EMBL/GenBank/DDBJ databases">
        <title>Draft genome sequence of Methylobacterium extorquens CP3, a seed endophyte of Crotalaria pumila with plant growth-promoting and metal tolerance properties.</title>
        <authorList>
            <person name="Sanchez-Lopez A.S."/>
            <person name="Van Hamme J.D."/>
            <person name="Thijs S."/>
            <person name="Mcammond B.M."/>
            <person name="Stevens V."/>
            <person name="Gonzalez-Chavez M.D.C."/>
            <person name="Vangronsveld J."/>
        </authorList>
    </citation>
    <scope>NUCLEOTIDE SEQUENCE [LARGE SCALE GENOMIC DNA]</scope>
    <source>
        <strain evidence="10 12">CP3</strain>
    </source>
</reference>
<accession>A0A1S1P3Y3</accession>
<evidence type="ECO:0000256" key="6">
    <source>
        <dbReference type="ARBA" id="ARBA00022989"/>
    </source>
</evidence>
<sequence>MGALIPNPNAATWGIAALATLGVILRPFSWPEAIWAVLGAVLLVLLGLIPWQNALEGAAKGTDVYLFLVGMMLLSEIARKQGLFDWLAAHAVRAAKGSPTRLFSLVYVVGTVVTVFLSNDACAVVLTPAVFAATRAAGVKQPLPYLFVCAFIANAASFVLPISNPANLVVFAEHMPPLGRWLATFTLPSLLAIVATYLVLRLTQNARLKAETVATDVAIPRLGLGGTIAAGGIVATGAALIGASAAGIELGLPTFIAGLATTLVVLAINRGGLVAVARDVSWGVLPLVAGLFVLVESLEKTGLLARLADLLGRAAQGDPAATAWAGGVLVAFGSNLVNNLPAGLLAGAAVQAAHVPETVAGAILIGVDLGPNLSVTGSLATILWLTAIRREGQNVSAWAFLKLGALVMPPALALALAALILA</sequence>
<reference evidence="13" key="2">
    <citation type="submission" date="2017-10" db="EMBL/GenBank/DDBJ databases">
        <authorList>
            <person name="Regsiter A."/>
            <person name="William W."/>
        </authorList>
    </citation>
    <scope>NUCLEOTIDE SEQUENCE [LARGE SCALE GENOMIC DNA]</scope>
</reference>
<proteinExistence type="inferred from homology"/>
<feature type="transmembrane region" description="Helical" evidence="8">
    <location>
        <begin position="369"/>
        <end position="388"/>
    </location>
</feature>
<evidence type="ECO:0000256" key="4">
    <source>
        <dbReference type="ARBA" id="ARBA00022475"/>
    </source>
</evidence>
<dbReference type="EMBL" id="LT962688">
    <property type="protein sequence ID" value="SOR28118.1"/>
    <property type="molecule type" value="Genomic_DNA"/>
</dbReference>
<keyword evidence="7 8" id="KW-0472">Membrane</keyword>
<feature type="transmembrane region" description="Helical" evidence="8">
    <location>
        <begin position="221"/>
        <end position="244"/>
    </location>
</feature>
<comment type="subcellular location">
    <subcellularLocation>
        <location evidence="1">Cell membrane</location>
        <topology evidence="1">Multi-pass membrane protein</topology>
    </subcellularLocation>
</comment>